<evidence type="ECO:0000313" key="4">
    <source>
        <dbReference type="Proteomes" id="UP001379235"/>
    </source>
</evidence>
<feature type="region of interest" description="Disordered" evidence="2">
    <location>
        <begin position="92"/>
        <end position="116"/>
    </location>
</feature>
<gene>
    <name evidence="3" type="ORF">WG900_01770</name>
</gene>
<comment type="caution">
    <text evidence="3">The sequence shown here is derived from an EMBL/GenBank/DDBJ whole genome shotgun (WGS) entry which is preliminary data.</text>
</comment>
<evidence type="ECO:0000256" key="1">
    <source>
        <dbReference type="SAM" id="Coils"/>
    </source>
</evidence>
<dbReference type="PROSITE" id="PS51257">
    <property type="entry name" value="PROKAR_LIPOPROTEIN"/>
    <property type="match status" value="1"/>
</dbReference>
<keyword evidence="1" id="KW-0175">Coiled coil</keyword>
<organism evidence="3 4">
    <name type="scientific">Novosphingobium aquae</name>
    <dbReference type="NCBI Taxonomy" id="3133435"/>
    <lineage>
        <taxon>Bacteria</taxon>
        <taxon>Pseudomonadati</taxon>
        <taxon>Pseudomonadota</taxon>
        <taxon>Alphaproteobacteria</taxon>
        <taxon>Sphingomonadales</taxon>
        <taxon>Sphingomonadaceae</taxon>
        <taxon>Novosphingobium</taxon>
    </lineage>
</organism>
<dbReference type="Proteomes" id="UP001379235">
    <property type="component" value="Unassembled WGS sequence"/>
</dbReference>
<feature type="coiled-coil region" evidence="1">
    <location>
        <begin position="118"/>
        <end position="153"/>
    </location>
</feature>
<keyword evidence="4" id="KW-1185">Reference proteome</keyword>
<evidence type="ECO:0000256" key="2">
    <source>
        <dbReference type="SAM" id="MobiDB-lite"/>
    </source>
</evidence>
<sequence>MMKRIGAAGIVAALALTLSACLLTPGKFVSALDLRKDGQFTFAYKGELSLYGITQLAAMDKGNDTFKPSACFDYDAPEDAAADAAAAAVEAAADKPGDEAKATNDDTFADPKERPCTKEELADQKVAWEQNRKETAEKKKKDLEEMKAALGGLDPTDPKSIEEFAARLRRQAGWKLVAYKGNGLFDVDYAIAGKADHDFIFPIIEKFPTTNTFVQVLRRSDGTVRIDAPGFNANSSGNPMGQAMGMGMLGAMSKGDMPKPPEMDGVFTVTTNGQVLANNTDEGPQADPAGQKLSWNVNVRSTSAPTALIKLAN</sequence>
<name>A0ABU8S458_9SPHN</name>
<evidence type="ECO:0000313" key="3">
    <source>
        <dbReference type="EMBL" id="MEJ6008639.1"/>
    </source>
</evidence>
<protein>
    <recommendedName>
        <fullName evidence="5">Lipoprotein</fullName>
    </recommendedName>
</protein>
<reference evidence="3 4" key="1">
    <citation type="submission" date="2024-03" db="EMBL/GenBank/DDBJ databases">
        <authorList>
            <person name="Jo J.-H."/>
        </authorList>
    </citation>
    <scope>NUCLEOTIDE SEQUENCE [LARGE SCALE GENOMIC DNA]</scope>
    <source>
        <strain evidence="3 4">AS3R-12</strain>
    </source>
</reference>
<accession>A0ABU8S458</accession>
<dbReference type="EMBL" id="JBBHJY010000001">
    <property type="protein sequence ID" value="MEJ6008639.1"/>
    <property type="molecule type" value="Genomic_DNA"/>
</dbReference>
<proteinExistence type="predicted"/>
<evidence type="ECO:0008006" key="5">
    <source>
        <dbReference type="Google" id="ProtNLM"/>
    </source>
</evidence>
<dbReference type="RefSeq" id="WP_339965303.1">
    <property type="nucleotide sequence ID" value="NZ_JBBHJY010000001.1"/>
</dbReference>